<feature type="binding site" evidence="9">
    <location>
        <position position="101"/>
    </location>
    <ligand>
        <name>ATP</name>
        <dbReference type="ChEBI" id="CHEBI:30616"/>
    </ligand>
</feature>
<feature type="binding site" evidence="9">
    <location>
        <begin position="12"/>
        <end position="13"/>
    </location>
    <ligand>
        <name>ATP</name>
        <dbReference type="ChEBI" id="CHEBI:30616"/>
    </ligand>
</feature>
<accession>A0A832I0Q7</accession>
<dbReference type="PANTHER" id="PTHR21342">
    <property type="entry name" value="PHOSPHOPANTETHEINE ADENYLYLTRANSFERASE"/>
    <property type="match status" value="1"/>
</dbReference>
<feature type="site" description="Transition state stabilizer" evidence="9">
    <location>
        <position position="20"/>
    </location>
</feature>
<evidence type="ECO:0000259" key="11">
    <source>
        <dbReference type="Pfam" id="PF01467"/>
    </source>
</evidence>
<evidence type="ECO:0000256" key="9">
    <source>
        <dbReference type="HAMAP-Rule" id="MF_00151"/>
    </source>
</evidence>
<keyword evidence="7 9" id="KW-0173">Coenzyme A biosynthesis</keyword>
<protein>
    <recommendedName>
        <fullName evidence="9">Phosphopantetheine adenylyltransferase</fullName>
        <ecNumber evidence="9">2.7.7.3</ecNumber>
    </recommendedName>
    <alternativeName>
        <fullName evidence="9">Dephospho-CoA pyrophosphorylase</fullName>
    </alternativeName>
    <alternativeName>
        <fullName evidence="9">Pantetheine-phosphate adenylyltransferase</fullName>
        <shortName evidence="9">PPAT</shortName>
    </alternativeName>
</protein>
<evidence type="ECO:0000313" key="12">
    <source>
        <dbReference type="EMBL" id="HGZ42989.1"/>
    </source>
</evidence>
<keyword evidence="1 9" id="KW-0963">Cytoplasm</keyword>
<gene>
    <name evidence="9" type="primary">coaD</name>
    <name evidence="12" type="ORF">ENR23_06115</name>
</gene>
<comment type="subunit">
    <text evidence="9">Homohexamer.</text>
</comment>
<feature type="binding site" evidence="9">
    <location>
        <position position="12"/>
    </location>
    <ligand>
        <name>substrate</name>
    </ligand>
</feature>
<reference evidence="12" key="1">
    <citation type="journal article" date="2020" name="mSystems">
        <title>Genome- and Community-Level Interaction Insights into Carbon Utilization and Element Cycling Functions of Hydrothermarchaeota in Hydrothermal Sediment.</title>
        <authorList>
            <person name="Zhou Z."/>
            <person name="Liu Y."/>
            <person name="Xu W."/>
            <person name="Pan J."/>
            <person name="Luo Z.H."/>
            <person name="Li M."/>
        </authorList>
    </citation>
    <scope>NUCLEOTIDE SEQUENCE [LARGE SCALE GENOMIC DNA]</scope>
    <source>
        <strain evidence="12">SpSt-381</strain>
    </source>
</reference>
<evidence type="ECO:0000256" key="6">
    <source>
        <dbReference type="ARBA" id="ARBA00022842"/>
    </source>
</evidence>
<feature type="binding site" evidence="9">
    <location>
        <position position="90"/>
    </location>
    <ligand>
        <name>substrate</name>
    </ligand>
</feature>
<dbReference type="GO" id="GO:0005524">
    <property type="term" value="F:ATP binding"/>
    <property type="evidence" value="ECO:0007669"/>
    <property type="project" value="UniProtKB-KW"/>
</dbReference>
<comment type="catalytic activity">
    <reaction evidence="8 9">
        <text>(R)-4'-phosphopantetheine + ATP + H(+) = 3'-dephospho-CoA + diphosphate</text>
        <dbReference type="Rhea" id="RHEA:19801"/>
        <dbReference type="ChEBI" id="CHEBI:15378"/>
        <dbReference type="ChEBI" id="CHEBI:30616"/>
        <dbReference type="ChEBI" id="CHEBI:33019"/>
        <dbReference type="ChEBI" id="CHEBI:57328"/>
        <dbReference type="ChEBI" id="CHEBI:61723"/>
        <dbReference type="EC" id="2.7.7.3"/>
    </reaction>
</comment>
<dbReference type="SUPFAM" id="SSF52374">
    <property type="entry name" value="Nucleotidylyl transferase"/>
    <property type="match status" value="1"/>
</dbReference>
<feature type="compositionally biased region" description="Low complexity" evidence="10">
    <location>
        <begin position="163"/>
        <end position="185"/>
    </location>
</feature>
<evidence type="ECO:0000256" key="4">
    <source>
        <dbReference type="ARBA" id="ARBA00022741"/>
    </source>
</evidence>
<feature type="domain" description="Cytidyltransferase-like" evidence="11">
    <location>
        <begin position="8"/>
        <end position="136"/>
    </location>
</feature>
<dbReference type="PANTHER" id="PTHR21342:SF1">
    <property type="entry name" value="PHOSPHOPANTETHEINE ADENYLYLTRANSFERASE"/>
    <property type="match status" value="1"/>
</dbReference>
<dbReference type="CDD" id="cd02163">
    <property type="entry name" value="PPAT"/>
    <property type="match status" value="1"/>
</dbReference>
<dbReference type="PRINTS" id="PR01020">
    <property type="entry name" value="LPSBIOSNTHSS"/>
</dbReference>
<keyword evidence="5 9" id="KW-0067">ATP-binding</keyword>
<proteinExistence type="inferred from homology"/>
<name>A0A832I0Q7_UNCEI</name>
<dbReference type="HAMAP" id="MF_00151">
    <property type="entry name" value="PPAT_bact"/>
    <property type="match status" value="1"/>
</dbReference>
<comment type="function">
    <text evidence="9">Reversibly transfers an adenylyl group from ATP to 4'-phosphopantetheine, yielding dephospho-CoA (dPCoA) and pyrophosphate.</text>
</comment>
<feature type="binding site" evidence="9">
    <location>
        <position position="20"/>
    </location>
    <ligand>
        <name>ATP</name>
        <dbReference type="ChEBI" id="CHEBI:30616"/>
    </ligand>
</feature>
<feature type="binding site" evidence="9">
    <location>
        <position position="44"/>
    </location>
    <ligand>
        <name>substrate</name>
    </ligand>
</feature>
<dbReference type="EC" id="2.7.7.3" evidence="9"/>
<keyword evidence="6 9" id="KW-0460">Magnesium</keyword>
<keyword evidence="4 9" id="KW-0547">Nucleotide-binding</keyword>
<evidence type="ECO:0000256" key="3">
    <source>
        <dbReference type="ARBA" id="ARBA00022695"/>
    </source>
</evidence>
<dbReference type="Gene3D" id="3.40.50.620">
    <property type="entry name" value="HUPs"/>
    <property type="match status" value="1"/>
</dbReference>
<comment type="caution">
    <text evidence="12">The sequence shown here is derived from an EMBL/GenBank/DDBJ whole genome shotgun (WGS) entry which is preliminary data.</text>
</comment>
<keyword evidence="2 9" id="KW-0808">Transferase</keyword>
<dbReference type="EMBL" id="DSQF01000012">
    <property type="protein sequence ID" value="HGZ42989.1"/>
    <property type="molecule type" value="Genomic_DNA"/>
</dbReference>
<dbReference type="UniPathway" id="UPA00241">
    <property type="reaction ID" value="UER00355"/>
</dbReference>
<sequence length="194" mass="21751">MTDRRVAVFPGTFDPFTNGHLDLVRRAARLFDRVVVAVAHSHAKGTLFPVAERVELIRAATRTLRRVETTDFEDLVVDCARRVGAHVMIRGVRWVSDFEFEFQMALMNRRLSPGLEVVFLMPSQHYTYLNSTLVKEVARLGGSVRGLVPRAVEERLRRRFPARAAAAARGAPPARPAARPRAGGAARERRGRAR</sequence>
<comment type="cofactor">
    <cofactor evidence="9">
        <name>Mg(2+)</name>
        <dbReference type="ChEBI" id="CHEBI:18420"/>
    </cofactor>
</comment>
<dbReference type="GO" id="GO:0004595">
    <property type="term" value="F:pantetheine-phosphate adenylyltransferase activity"/>
    <property type="evidence" value="ECO:0007669"/>
    <property type="project" value="UniProtKB-UniRule"/>
</dbReference>
<keyword evidence="3 9" id="KW-0548">Nucleotidyltransferase</keyword>
<dbReference type="InterPro" id="IPR014729">
    <property type="entry name" value="Rossmann-like_a/b/a_fold"/>
</dbReference>
<evidence type="ECO:0000256" key="1">
    <source>
        <dbReference type="ARBA" id="ARBA00022490"/>
    </source>
</evidence>
<dbReference type="NCBIfam" id="TIGR00125">
    <property type="entry name" value="cyt_tran_rel"/>
    <property type="match status" value="1"/>
</dbReference>
<feature type="binding site" evidence="9">
    <location>
        <begin position="126"/>
        <end position="132"/>
    </location>
    <ligand>
        <name>ATP</name>
        <dbReference type="ChEBI" id="CHEBI:30616"/>
    </ligand>
</feature>
<dbReference type="NCBIfam" id="TIGR01510">
    <property type="entry name" value="coaD_prev_kdtB"/>
    <property type="match status" value="1"/>
</dbReference>
<dbReference type="InterPro" id="IPR001980">
    <property type="entry name" value="PPAT"/>
</dbReference>
<dbReference type="AlphaFoldDB" id="A0A832I0Q7"/>
<dbReference type="InterPro" id="IPR004821">
    <property type="entry name" value="Cyt_trans-like"/>
</dbReference>
<organism evidence="12">
    <name type="scientific">Eiseniibacteriota bacterium</name>
    <dbReference type="NCBI Taxonomy" id="2212470"/>
    <lineage>
        <taxon>Bacteria</taxon>
        <taxon>Candidatus Eiseniibacteriota</taxon>
    </lineage>
</organism>
<evidence type="ECO:0000256" key="10">
    <source>
        <dbReference type="SAM" id="MobiDB-lite"/>
    </source>
</evidence>
<comment type="pathway">
    <text evidence="9">Cofactor biosynthesis; coenzyme A biosynthesis; CoA from (R)-pantothenate: step 4/5.</text>
</comment>
<evidence type="ECO:0000256" key="5">
    <source>
        <dbReference type="ARBA" id="ARBA00022840"/>
    </source>
</evidence>
<evidence type="ECO:0000256" key="8">
    <source>
        <dbReference type="ARBA" id="ARBA00029346"/>
    </source>
</evidence>
<feature type="region of interest" description="Disordered" evidence="10">
    <location>
        <begin position="163"/>
        <end position="194"/>
    </location>
</feature>
<evidence type="ECO:0000256" key="7">
    <source>
        <dbReference type="ARBA" id="ARBA00022993"/>
    </source>
</evidence>
<dbReference type="Pfam" id="PF01467">
    <property type="entry name" value="CTP_transf_like"/>
    <property type="match status" value="1"/>
</dbReference>
<feature type="binding site" evidence="9">
    <location>
        <position position="76"/>
    </location>
    <ligand>
        <name>substrate</name>
    </ligand>
</feature>
<dbReference type="GO" id="GO:0015937">
    <property type="term" value="P:coenzyme A biosynthetic process"/>
    <property type="evidence" value="ECO:0007669"/>
    <property type="project" value="UniProtKB-UniRule"/>
</dbReference>
<feature type="binding site" evidence="9">
    <location>
        <begin position="91"/>
        <end position="93"/>
    </location>
    <ligand>
        <name>ATP</name>
        <dbReference type="ChEBI" id="CHEBI:30616"/>
    </ligand>
</feature>
<comment type="subcellular location">
    <subcellularLocation>
        <location evidence="9">Cytoplasm</location>
    </subcellularLocation>
</comment>
<comment type="similarity">
    <text evidence="9">Belongs to the bacterial CoaD family.</text>
</comment>
<evidence type="ECO:0000256" key="2">
    <source>
        <dbReference type="ARBA" id="ARBA00022679"/>
    </source>
</evidence>
<dbReference type="GO" id="GO:0005737">
    <property type="term" value="C:cytoplasm"/>
    <property type="evidence" value="ECO:0007669"/>
    <property type="project" value="UniProtKB-SubCell"/>
</dbReference>